<keyword evidence="9" id="KW-0249">Electron transport</keyword>
<dbReference type="SUPFAM" id="SSF56425">
    <property type="entry name" value="Succinate dehydrogenase/fumarate reductase flavoprotein, catalytic domain"/>
    <property type="match status" value="1"/>
</dbReference>
<keyword evidence="5" id="KW-0813">Transport</keyword>
<dbReference type="PANTHER" id="PTHR11632:SF53">
    <property type="entry name" value="SUCCINATE DEHYDROGENASE FLAVOPROTEIN SUBUNIT"/>
    <property type="match status" value="1"/>
</dbReference>
<dbReference type="PIRSF" id="PIRSF000171">
    <property type="entry name" value="SDHA_APRA_LASPO"/>
    <property type="match status" value="1"/>
</dbReference>
<dbReference type="NCBIfam" id="TIGR01811">
    <property type="entry name" value="sdhA_Bsu"/>
    <property type="match status" value="1"/>
</dbReference>
<dbReference type="PRINTS" id="PR00411">
    <property type="entry name" value="PNDRDTASEI"/>
</dbReference>
<evidence type="ECO:0000256" key="3">
    <source>
        <dbReference type="ARBA" id="ARBA00008040"/>
    </source>
</evidence>
<evidence type="ECO:0000256" key="9">
    <source>
        <dbReference type="ARBA" id="ARBA00022982"/>
    </source>
</evidence>
<reference evidence="15" key="1">
    <citation type="submission" date="2019-08" db="EMBL/GenBank/DDBJ databases">
        <authorList>
            <person name="Kucharzyk K."/>
            <person name="Murdoch R.W."/>
            <person name="Higgins S."/>
            <person name="Loffler F."/>
        </authorList>
    </citation>
    <scope>NUCLEOTIDE SEQUENCE</scope>
</reference>
<dbReference type="GO" id="GO:0009055">
    <property type="term" value="F:electron transfer activity"/>
    <property type="evidence" value="ECO:0007669"/>
    <property type="project" value="TreeGrafter"/>
</dbReference>
<dbReference type="AlphaFoldDB" id="A0A644TA04"/>
<dbReference type="Pfam" id="PF00890">
    <property type="entry name" value="FAD_binding_2"/>
    <property type="match status" value="1"/>
</dbReference>
<gene>
    <name evidence="15" type="primary">frdA_4</name>
    <name evidence="15" type="ORF">SDC9_09419</name>
</gene>
<feature type="domain" description="Fumarate reductase/succinate dehydrogenase flavoprotein-like C-terminal" evidence="14">
    <location>
        <begin position="450"/>
        <end position="574"/>
    </location>
</feature>
<dbReference type="SUPFAM" id="SSF46977">
    <property type="entry name" value="Succinate dehydrogenase/fumarate reductase flavoprotein C-terminal domain"/>
    <property type="match status" value="1"/>
</dbReference>
<evidence type="ECO:0000256" key="12">
    <source>
        <dbReference type="ARBA" id="ARBA00049220"/>
    </source>
</evidence>
<proteinExistence type="inferred from homology"/>
<dbReference type="NCBIfam" id="NF006392">
    <property type="entry name" value="PRK08641.1"/>
    <property type="match status" value="1"/>
</dbReference>
<dbReference type="InterPro" id="IPR015939">
    <property type="entry name" value="Fum_Rdtase/Succ_DH_flav-like_C"/>
</dbReference>
<dbReference type="GO" id="GO:0009061">
    <property type="term" value="P:anaerobic respiration"/>
    <property type="evidence" value="ECO:0007669"/>
    <property type="project" value="TreeGrafter"/>
</dbReference>
<organism evidence="15">
    <name type="scientific">bioreactor metagenome</name>
    <dbReference type="NCBI Taxonomy" id="1076179"/>
    <lineage>
        <taxon>unclassified sequences</taxon>
        <taxon>metagenomes</taxon>
        <taxon>ecological metagenomes</taxon>
    </lineage>
</organism>
<evidence type="ECO:0000256" key="7">
    <source>
        <dbReference type="ARBA" id="ARBA00022630"/>
    </source>
</evidence>
<evidence type="ECO:0000256" key="1">
    <source>
        <dbReference type="ARBA" id="ARBA00001974"/>
    </source>
</evidence>
<keyword evidence="8" id="KW-0274">FAD</keyword>
<protein>
    <recommendedName>
        <fullName evidence="4">succinate dehydrogenase</fullName>
        <ecNumber evidence="4">1.3.5.1</ecNumber>
    </recommendedName>
</protein>
<dbReference type="PANTHER" id="PTHR11632">
    <property type="entry name" value="SUCCINATE DEHYDROGENASE 2 FLAVOPROTEIN SUBUNIT"/>
    <property type="match status" value="1"/>
</dbReference>
<evidence type="ECO:0000256" key="4">
    <source>
        <dbReference type="ARBA" id="ARBA00012792"/>
    </source>
</evidence>
<dbReference type="PRINTS" id="PR00368">
    <property type="entry name" value="FADPNR"/>
</dbReference>
<comment type="catalytic activity">
    <reaction evidence="12">
        <text>a quinone + succinate = fumarate + a quinol</text>
        <dbReference type="Rhea" id="RHEA:40523"/>
        <dbReference type="ChEBI" id="CHEBI:24646"/>
        <dbReference type="ChEBI" id="CHEBI:29806"/>
        <dbReference type="ChEBI" id="CHEBI:30031"/>
        <dbReference type="ChEBI" id="CHEBI:132124"/>
        <dbReference type="EC" id="1.3.5.1"/>
    </reaction>
</comment>
<comment type="cofactor">
    <cofactor evidence="1">
        <name>FAD</name>
        <dbReference type="ChEBI" id="CHEBI:57692"/>
    </cofactor>
</comment>
<evidence type="ECO:0000256" key="2">
    <source>
        <dbReference type="ARBA" id="ARBA00004413"/>
    </source>
</evidence>
<evidence type="ECO:0000259" key="14">
    <source>
        <dbReference type="Pfam" id="PF02910"/>
    </source>
</evidence>
<evidence type="ECO:0000256" key="8">
    <source>
        <dbReference type="ARBA" id="ARBA00022827"/>
    </source>
</evidence>
<dbReference type="FunFam" id="3.50.50.60:FF:000009">
    <property type="entry name" value="Succinate dehydrogenase flavoprotein subunit"/>
    <property type="match status" value="1"/>
</dbReference>
<dbReference type="InterPro" id="IPR003952">
    <property type="entry name" value="FRD_SDH_FAD_BS"/>
</dbReference>
<dbReference type="Gene3D" id="3.90.700.10">
    <property type="entry name" value="Succinate dehydrogenase/fumarate reductase flavoprotein, catalytic domain"/>
    <property type="match status" value="1"/>
</dbReference>
<comment type="subcellular location">
    <subcellularLocation>
        <location evidence="2">Cell membrane</location>
        <topology evidence="2">Peripheral membrane protein</topology>
        <orientation evidence="2">Cytoplasmic side</orientation>
    </subcellularLocation>
</comment>
<keyword evidence="7" id="KW-0285">Flavoprotein</keyword>
<dbReference type="Pfam" id="PF02910">
    <property type="entry name" value="Succ_DH_flav_C"/>
    <property type="match status" value="1"/>
</dbReference>
<dbReference type="GO" id="GO:0005886">
    <property type="term" value="C:plasma membrane"/>
    <property type="evidence" value="ECO:0007669"/>
    <property type="project" value="UniProtKB-SubCell"/>
</dbReference>
<evidence type="ECO:0000256" key="5">
    <source>
        <dbReference type="ARBA" id="ARBA00022448"/>
    </source>
</evidence>
<evidence type="ECO:0000256" key="6">
    <source>
        <dbReference type="ARBA" id="ARBA00022475"/>
    </source>
</evidence>
<dbReference type="EC" id="1.3.5.1" evidence="4"/>
<dbReference type="GO" id="GO:0008177">
    <property type="term" value="F:succinate dehydrogenase (quinone) activity"/>
    <property type="evidence" value="ECO:0007669"/>
    <property type="project" value="UniProtKB-EC"/>
</dbReference>
<dbReference type="EMBL" id="VSSQ01000022">
    <property type="protein sequence ID" value="MPL63778.1"/>
    <property type="molecule type" value="Genomic_DNA"/>
</dbReference>
<comment type="similarity">
    <text evidence="3">Belongs to the FAD-dependent oxidoreductase 2 family. FRD/SDH subfamily.</text>
</comment>
<name>A0A644TA04_9ZZZZ</name>
<dbReference type="Gene3D" id="3.10.20.820">
    <property type="match status" value="1"/>
</dbReference>
<dbReference type="PROSITE" id="PS00504">
    <property type="entry name" value="FRD_SDH_FAD_BINDING"/>
    <property type="match status" value="1"/>
</dbReference>
<evidence type="ECO:0000256" key="10">
    <source>
        <dbReference type="ARBA" id="ARBA00023002"/>
    </source>
</evidence>
<comment type="caution">
    <text evidence="15">The sequence shown here is derived from an EMBL/GenBank/DDBJ whole genome shotgun (WGS) entry which is preliminary data.</text>
</comment>
<keyword evidence="10 15" id="KW-0560">Oxidoreductase</keyword>
<dbReference type="Gene3D" id="3.50.50.60">
    <property type="entry name" value="FAD/NAD(P)-binding domain"/>
    <property type="match status" value="1"/>
</dbReference>
<evidence type="ECO:0000256" key="11">
    <source>
        <dbReference type="ARBA" id="ARBA00023136"/>
    </source>
</evidence>
<dbReference type="InterPro" id="IPR027477">
    <property type="entry name" value="Succ_DH/fumarate_Rdtase_cat_sf"/>
</dbReference>
<accession>A0A644TA04</accession>
<dbReference type="Gene3D" id="1.20.58.100">
    <property type="entry name" value="Fumarate reductase/succinate dehydrogenase flavoprotein-like, C-terminal domain"/>
    <property type="match status" value="1"/>
</dbReference>
<dbReference type="InterPro" id="IPR011280">
    <property type="entry name" value="Succ_DH/Fum_Rdt_flav_su"/>
</dbReference>
<dbReference type="InterPro" id="IPR030664">
    <property type="entry name" value="SdhA/FrdA/AprA"/>
</dbReference>
<evidence type="ECO:0000313" key="15">
    <source>
        <dbReference type="EMBL" id="MPL63778.1"/>
    </source>
</evidence>
<dbReference type="SUPFAM" id="SSF51905">
    <property type="entry name" value="FAD/NAD(P)-binding domain"/>
    <property type="match status" value="1"/>
</dbReference>
<dbReference type="InterPro" id="IPR003953">
    <property type="entry name" value="FAD-dep_OxRdtase_2_FAD-bd"/>
</dbReference>
<sequence>MSKVIVVGGGLAGLMAAIKIAEEGTPVDLFSLVPVKRSHSVCAQGGINGAVNTKGEGDSPWEHFDDSVYGGDFLANQPPVKAMCDAAPGIIHLMDRMGVMFNRTPEGLLDFRRFGGTKHHRTAFAGATTGQQLLYALDEQVRRFEAAGLVRKYEGWEMLSAVIDEGVCKGIVAQNLYNMEIQSFPAAAVIVAAGGCGMIFGKSTNSTINTGSVASALYQQGVKYANGEFIQIHPTAIPGEDKLRLMSESARGEGGRVWTYKEGKPWYFLEEMYPAYGNLVPRDIATRAIYHVVFDLGLGVNGENMIYLDLSHKDPHELQIKLGGILEIYEKFVGDDPKKVPMRIFPAVHYSMGGMWVDYDQMTNIPGLFAAGECEYQYHGANRLGANSLLSAIYGGMIAGPKSLEYIKKNKSATSSGEEEAFVRERKAQEELWNRILTMKGEENPYHIYKELGDVMTQNVTVIRYNDKLAGTDQKIQELMQRWQKIQLIDDVQWSNQTALFIRQLWNMLELARVITLGALNRNESRGAHYKPDYPERDDANWLKTTIATYTPEGPQFSYEAVDVSLITPRPRRYDVEK</sequence>
<feature type="domain" description="FAD-dependent oxidoreductase 2 FAD-binding" evidence="13">
    <location>
        <begin position="4"/>
        <end position="389"/>
    </location>
</feature>
<dbReference type="InterPro" id="IPR037099">
    <property type="entry name" value="Fum_R/Succ_DH_flav-like_C_sf"/>
</dbReference>
<dbReference type="GO" id="GO:0050660">
    <property type="term" value="F:flavin adenine dinucleotide binding"/>
    <property type="evidence" value="ECO:0007669"/>
    <property type="project" value="TreeGrafter"/>
</dbReference>
<dbReference type="InterPro" id="IPR036188">
    <property type="entry name" value="FAD/NAD-bd_sf"/>
</dbReference>
<evidence type="ECO:0000259" key="13">
    <source>
        <dbReference type="Pfam" id="PF00890"/>
    </source>
</evidence>
<keyword evidence="6" id="KW-1003">Cell membrane</keyword>
<dbReference type="FunFam" id="3.90.700.10:FF:000004">
    <property type="entry name" value="Succinate dehydrogenase flavoprotein subunit"/>
    <property type="match status" value="1"/>
</dbReference>
<keyword evidence="11" id="KW-0472">Membrane</keyword>